<protein>
    <submittedName>
        <fullName evidence="3">Uncharacterized protein</fullName>
    </submittedName>
</protein>
<reference evidence="3" key="2">
    <citation type="journal article" date="2023" name="Plants (Basel)">
        <title>Annotation of the Turnera subulata (Passifloraceae) Draft Genome Reveals the S-Locus Evolved after the Divergence of Turneroideae from Passifloroideae in a Stepwise Manner.</title>
        <authorList>
            <person name="Henning P.M."/>
            <person name="Roalson E.H."/>
            <person name="Mir W."/>
            <person name="McCubbin A.G."/>
            <person name="Shore J.S."/>
        </authorList>
    </citation>
    <scope>NUCLEOTIDE SEQUENCE</scope>
    <source>
        <strain evidence="3">F60SS</strain>
    </source>
</reference>
<feature type="region of interest" description="Disordered" evidence="1">
    <location>
        <begin position="80"/>
        <end position="106"/>
    </location>
</feature>
<evidence type="ECO:0000256" key="2">
    <source>
        <dbReference type="SAM" id="Phobius"/>
    </source>
</evidence>
<keyword evidence="2" id="KW-0472">Membrane</keyword>
<reference evidence="3" key="1">
    <citation type="submission" date="2022-02" db="EMBL/GenBank/DDBJ databases">
        <authorList>
            <person name="Henning P.M."/>
            <person name="McCubbin A.G."/>
            <person name="Shore J.S."/>
        </authorList>
    </citation>
    <scope>NUCLEOTIDE SEQUENCE</scope>
    <source>
        <strain evidence="3">F60SS</strain>
        <tissue evidence="3">Leaves</tissue>
    </source>
</reference>
<feature type="transmembrane region" description="Helical" evidence="2">
    <location>
        <begin position="43"/>
        <end position="65"/>
    </location>
</feature>
<sequence>MLIRVLVVVVFYLEPPLPFCFVYLFFYVFFFPPFKIAQTHSEIIISPLSFFFFFTSLFSFCFPLPDLRFFILTEEQYCRSSDSGNLRSGSDFERNLPLPKEDEIYA</sequence>
<evidence type="ECO:0000313" key="3">
    <source>
        <dbReference type="EMBL" id="KAJ4840776.1"/>
    </source>
</evidence>
<gene>
    <name evidence="3" type="ORF">Tsubulata_042839</name>
</gene>
<feature type="compositionally biased region" description="Basic and acidic residues" evidence="1">
    <location>
        <begin position="90"/>
        <end position="106"/>
    </location>
</feature>
<accession>A0A9Q0G069</accession>
<keyword evidence="4" id="KW-1185">Reference proteome</keyword>
<evidence type="ECO:0000256" key="1">
    <source>
        <dbReference type="SAM" id="MobiDB-lite"/>
    </source>
</evidence>
<comment type="caution">
    <text evidence="3">The sequence shown here is derived from an EMBL/GenBank/DDBJ whole genome shotgun (WGS) entry which is preliminary data.</text>
</comment>
<evidence type="ECO:0000313" key="4">
    <source>
        <dbReference type="Proteomes" id="UP001141552"/>
    </source>
</evidence>
<dbReference type="AlphaFoldDB" id="A0A9Q0G069"/>
<name>A0A9Q0G069_9ROSI</name>
<feature type="transmembrane region" description="Helical" evidence="2">
    <location>
        <begin position="6"/>
        <end position="31"/>
    </location>
</feature>
<proteinExistence type="predicted"/>
<organism evidence="3 4">
    <name type="scientific">Turnera subulata</name>
    <dbReference type="NCBI Taxonomy" id="218843"/>
    <lineage>
        <taxon>Eukaryota</taxon>
        <taxon>Viridiplantae</taxon>
        <taxon>Streptophyta</taxon>
        <taxon>Embryophyta</taxon>
        <taxon>Tracheophyta</taxon>
        <taxon>Spermatophyta</taxon>
        <taxon>Magnoliopsida</taxon>
        <taxon>eudicotyledons</taxon>
        <taxon>Gunneridae</taxon>
        <taxon>Pentapetalae</taxon>
        <taxon>rosids</taxon>
        <taxon>fabids</taxon>
        <taxon>Malpighiales</taxon>
        <taxon>Passifloraceae</taxon>
        <taxon>Turnera</taxon>
    </lineage>
</organism>
<keyword evidence="2" id="KW-1133">Transmembrane helix</keyword>
<dbReference type="EMBL" id="JAKUCV010002960">
    <property type="protein sequence ID" value="KAJ4840777.1"/>
    <property type="molecule type" value="Genomic_DNA"/>
</dbReference>
<dbReference type="EMBL" id="JAKUCV010002960">
    <property type="protein sequence ID" value="KAJ4840776.1"/>
    <property type="molecule type" value="Genomic_DNA"/>
</dbReference>
<keyword evidence="2" id="KW-0812">Transmembrane</keyword>
<dbReference type="Proteomes" id="UP001141552">
    <property type="component" value="Unassembled WGS sequence"/>
</dbReference>